<keyword evidence="3" id="KW-1185">Reference proteome</keyword>
<accession>A0A2N3LCJ2</accession>
<evidence type="ECO:0000313" key="2">
    <source>
        <dbReference type="EMBL" id="PKR82372.1"/>
    </source>
</evidence>
<feature type="domain" description="Siphovirus-type tail component RIFT-related" evidence="1">
    <location>
        <begin position="18"/>
        <end position="127"/>
    </location>
</feature>
<reference evidence="2 3" key="1">
    <citation type="submission" date="2017-11" db="EMBL/GenBank/DDBJ databases">
        <title>Bacillus camelliae sp. nov., isolated from pu'er tea.</title>
        <authorList>
            <person name="Niu L."/>
        </authorList>
    </citation>
    <scope>NUCLEOTIDE SEQUENCE [LARGE SCALE GENOMIC DNA]</scope>
    <source>
        <strain evidence="2 3">7578-1</strain>
    </source>
</reference>
<dbReference type="EMBL" id="PIQO01000058">
    <property type="protein sequence ID" value="PKR82372.1"/>
    <property type="molecule type" value="Genomic_DNA"/>
</dbReference>
<feature type="non-terminal residue" evidence="2">
    <location>
        <position position="170"/>
    </location>
</feature>
<evidence type="ECO:0000259" key="1">
    <source>
        <dbReference type="Pfam" id="PF05709"/>
    </source>
</evidence>
<dbReference type="Gene3D" id="2.40.30.200">
    <property type="match status" value="1"/>
</dbReference>
<dbReference type="Pfam" id="PF05709">
    <property type="entry name" value="Sipho_tail"/>
    <property type="match status" value="1"/>
</dbReference>
<name>A0A2N3LCJ2_9BACI</name>
<dbReference type="RefSeq" id="WP_207767834.1">
    <property type="nucleotide sequence ID" value="NZ_PIQO01000058.1"/>
</dbReference>
<organism evidence="2 3">
    <name type="scientific">Heyndrickxia camelliae</name>
    <dbReference type="NCBI Taxonomy" id="1707093"/>
    <lineage>
        <taxon>Bacteria</taxon>
        <taxon>Bacillati</taxon>
        <taxon>Bacillota</taxon>
        <taxon>Bacilli</taxon>
        <taxon>Bacillales</taxon>
        <taxon>Bacillaceae</taxon>
        <taxon>Heyndrickxia</taxon>
    </lineage>
</organism>
<dbReference type="AlphaFoldDB" id="A0A2N3LCJ2"/>
<dbReference type="InterPro" id="IPR006520">
    <property type="entry name" value="Dit_BPSPP_N"/>
</dbReference>
<gene>
    <name evidence="2" type="ORF">CWO92_24850</name>
</gene>
<proteinExistence type="predicted"/>
<sequence>MTTIIFCGIDLEKELGIIVNEIKRPVTPEISETVQDIPGMVGSLFLGNNYGQRVFEIDITIKAKSESEKVQIIHQLAEMVMTFGDGEFPMIFGDELDFTYYGHFTNISVPERISRTHWATCTLTFSCSDPKAYGEYESFSMNENPINITPNGTAECYPIFTCLPKKDVTK</sequence>
<comment type="caution">
    <text evidence="2">The sequence shown here is derived from an EMBL/GenBank/DDBJ whole genome shotgun (WGS) entry which is preliminary data.</text>
</comment>
<protein>
    <submittedName>
        <fullName evidence="2">Phage tail protein</fullName>
    </submittedName>
</protein>
<dbReference type="NCBIfam" id="TIGR01633">
    <property type="entry name" value="phi3626_gp14_N"/>
    <property type="match status" value="1"/>
</dbReference>
<dbReference type="InterPro" id="IPR008841">
    <property type="entry name" value="Siphovirus-type_tail_N"/>
</dbReference>
<dbReference type="Proteomes" id="UP000233440">
    <property type="component" value="Unassembled WGS sequence"/>
</dbReference>
<evidence type="ECO:0000313" key="3">
    <source>
        <dbReference type="Proteomes" id="UP000233440"/>
    </source>
</evidence>